<name>A0ABR3X2U3_9PEZI</name>
<dbReference type="Proteomes" id="UP001586593">
    <property type="component" value="Unassembled WGS sequence"/>
</dbReference>
<protein>
    <submittedName>
        <fullName evidence="1">Uncharacterized protein</fullName>
    </submittedName>
</protein>
<comment type="caution">
    <text evidence="1">The sequence shown here is derived from an EMBL/GenBank/DDBJ whole genome shotgun (WGS) entry which is preliminary data.</text>
</comment>
<sequence>MLFWPLPRTPRAGTKVYNTPGAQAMGFALATTSAGRCVRSCHLFGDFFLLDAEWRGSNTTLDMTWKGLTILRRQLFCFHLRLILASIFLRRVFSLRCVFGAYRRVLERYGFYLPLSTKTGCKIVPLQARSSTLQREPTHEEALKYTHLIAPRFSYLSPTVDSITVHSKEQPVTFSENTNYKMYLDAENHTLADLCLFCIPYANQIFPRRQGASPRIYGRASMSVSLAKYEESLLNGSTRFVLSPSLPLDTSQCCLLGKMEVQPGCTASPRRGPPKQALFQAPTRWLPEGLADQTATDPACRV</sequence>
<reference evidence="1 2" key="1">
    <citation type="journal article" date="2024" name="Commun. Biol.">
        <title>Comparative genomic analysis of thermophilic fungi reveals convergent evolutionary adaptations and gene losses.</title>
        <authorList>
            <person name="Steindorff A.S."/>
            <person name="Aguilar-Pontes M.V."/>
            <person name="Robinson A.J."/>
            <person name="Andreopoulos B."/>
            <person name="LaButti K."/>
            <person name="Kuo A."/>
            <person name="Mondo S."/>
            <person name="Riley R."/>
            <person name="Otillar R."/>
            <person name="Haridas S."/>
            <person name="Lipzen A."/>
            <person name="Grimwood J."/>
            <person name="Schmutz J."/>
            <person name="Clum A."/>
            <person name="Reid I.D."/>
            <person name="Moisan M.C."/>
            <person name="Butler G."/>
            <person name="Nguyen T.T.M."/>
            <person name="Dewar K."/>
            <person name="Conant G."/>
            <person name="Drula E."/>
            <person name="Henrissat B."/>
            <person name="Hansel C."/>
            <person name="Singer S."/>
            <person name="Hutchinson M.I."/>
            <person name="de Vries R.P."/>
            <person name="Natvig D.O."/>
            <person name="Powell A.J."/>
            <person name="Tsang A."/>
            <person name="Grigoriev I.V."/>
        </authorList>
    </citation>
    <scope>NUCLEOTIDE SEQUENCE [LARGE SCALE GENOMIC DNA]</scope>
    <source>
        <strain evidence="1 2">ATCC 24622</strain>
    </source>
</reference>
<evidence type="ECO:0000313" key="1">
    <source>
        <dbReference type="EMBL" id="KAL1870249.1"/>
    </source>
</evidence>
<accession>A0ABR3X2U3</accession>
<gene>
    <name evidence="1" type="ORF">VTK73DRAFT_2798</name>
</gene>
<dbReference type="EMBL" id="JAZHXJ010000181">
    <property type="protein sequence ID" value="KAL1870249.1"/>
    <property type="molecule type" value="Genomic_DNA"/>
</dbReference>
<keyword evidence="2" id="KW-1185">Reference proteome</keyword>
<evidence type="ECO:0000313" key="2">
    <source>
        <dbReference type="Proteomes" id="UP001586593"/>
    </source>
</evidence>
<organism evidence="1 2">
    <name type="scientific">Phialemonium thermophilum</name>
    <dbReference type="NCBI Taxonomy" id="223376"/>
    <lineage>
        <taxon>Eukaryota</taxon>
        <taxon>Fungi</taxon>
        <taxon>Dikarya</taxon>
        <taxon>Ascomycota</taxon>
        <taxon>Pezizomycotina</taxon>
        <taxon>Sordariomycetes</taxon>
        <taxon>Sordariomycetidae</taxon>
        <taxon>Cephalothecales</taxon>
        <taxon>Cephalothecaceae</taxon>
        <taxon>Phialemonium</taxon>
    </lineage>
</organism>
<proteinExistence type="predicted"/>